<dbReference type="GO" id="GO:0003729">
    <property type="term" value="F:mRNA binding"/>
    <property type="evidence" value="ECO:0007669"/>
    <property type="project" value="TreeGrafter"/>
</dbReference>
<evidence type="ECO:0000256" key="1">
    <source>
        <dbReference type="ARBA" id="ARBA00004123"/>
    </source>
</evidence>
<dbReference type="FunFam" id="3.30.70.330:FF:001138">
    <property type="entry name" value="RNA-binding (RRM/RBD/RNP motifs) family protein"/>
    <property type="match status" value="1"/>
</dbReference>
<dbReference type="EMBL" id="CP093344">
    <property type="protein sequence ID" value="WOG87523.1"/>
    <property type="molecule type" value="Genomic_DNA"/>
</dbReference>
<dbReference type="SMART" id="SM00360">
    <property type="entry name" value="RRM"/>
    <property type="match status" value="1"/>
</dbReference>
<feature type="domain" description="RRM" evidence="4">
    <location>
        <begin position="7"/>
        <end position="85"/>
    </location>
</feature>
<dbReference type="PANTHER" id="PTHR13952:SF21">
    <property type="entry name" value="POLYNUCLEOTIDE ADENYLYLTRANSFERASE DOMAIN_RNA RECOGNITION MOTIF PROTEIN-RELATED"/>
    <property type="match status" value="1"/>
</dbReference>
<dbReference type="Pfam" id="PF00076">
    <property type="entry name" value="RRM_1"/>
    <property type="match status" value="1"/>
</dbReference>
<protein>
    <recommendedName>
        <fullName evidence="4">RRM domain-containing protein</fullName>
    </recommendedName>
</protein>
<organism evidence="5 6">
    <name type="scientific">Daucus carota subsp. sativus</name>
    <name type="common">Carrot</name>
    <dbReference type="NCBI Taxonomy" id="79200"/>
    <lineage>
        <taxon>Eukaryota</taxon>
        <taxon>Viridiplantae</taxon>
        <taxon>Streptophyta</taxon>
        <taxon>Embryophyta</taxon>
        <taxon>Tracheophyta</taxon>
        <taxon>Spermatophyta</taxon>
        <taxon>Magnoliopsida</taxon>
        <taxon>eudicotyledons</taxon>
        <taxon>Gunneridae</taxon>
        <taxon>Pentapetalae</taxon>
        <taxon>asterids</taxon>
        <taxon>campanulids</taxon>
        <taxon>Apiales</taxon>
        <taxon>Apiaceae</taxon>
        <taxon>Apioideae</taxon>
        <taxon>Scandiceae</taxon>
        <taxon>Daucinae</taxon>
        <taxon>Daucus</taxon>
        <taxon>Daucus sect. Daucus</taxon>
    </lineage>
</organism>
<reference evidence="5" key="1">
    <citation type="journal article" date="2016" name="Nat. Genet.">
        <title>A high-quality carrot genome assembly provides new insights into carotenoid accumulation and asterid genome evolution.</title>
        <authorList>
            <person name="Iorizzo M."/>
            <person name="Ellison S."/>
            <person name="Senalik D."/>
            <person name="Zeng P."/>
            <person name="Satapoomin P."/>
            <person name="Huang J."/>
            <person name="Bowman M."/>
            <person name="Iovene M."/>
            <person name="Sanseverino W."/>
            <person name="Cavagnaro P."/>
            <person name="Yildiz M."/>
            <person name="Macko-Podgorni A."/>
            <person name="Moranska E."/>
            <person name="Grzebelus E."/>
            <person name="Grzebelus D."/>
            <person name="Ashrafi H."/>
            <person name="Zheng Z."/>
            <person name="Cheng S."/>
            <person name="Spooner D."/>
            <person name="Van Deynze A."/>
            <person name="Simon P."/>
        </authorList>
    </citation>
    <scope>NUCLEOTIDE SEQUENCE</scope>
    <source>
        <tissue evidence="5">Leaf</tissue>
    </source>
</reference>
<keyword evidence="2" id="KW-0539">Nucleus</keyword>
<accession>A0AAF1ALX3</accession>
<dbReference type="PANTHER" id="PTHR13952">
    <property type="entry name" value="U1 SMALL NUCLEAR RIBONUCLEOPROTEIN 70 KD"/>
    <property type="match status" value="1"/>
</dbReference>
<evidence type="ECO:0000256" key="3">
    <source>
        <dbReference type="PROSITE-ProRule" id="PRU00176"/>
    </source>
</evidence>
<evidence type="ECO:0000313" key="5">
    <source>
        <dbReference type="EMBL" id="WOG87523.1"/>
    </source>
</evidence>
<evidence type="ECO:0000313" key="6">
    <source>
        <dbReference type="Proteomes" id="UP000077755"/>
    </source>
</evidence>
<dbReference type="Gene3D" id="3.30.70.330">
    <property type="match status" value="1"/>
</dbReference>
<dbReference type="GO" id="GO:0071004">
    <property type="term" value="C:U2-type prespliceosome"/>
    <property type="evidence" value="ECO:0007669"/>
    <property type="project" value="TreeGrafter"/>
</dbReference>
<keyword evidence="3" id="KW-0694">RNA-binding</keyword>
<dbReference type="SUPFAM" id="SSF54928">
    <property type="entry name" value="RNA-binding domain, RBD"/>
    <property type="match status" value="1"/>
</dbReference>
<gene>
    <name evidence="5" type="ORF">DCAR_0206751</name>
</gene>
<dbReference type="GO" id="GO:0005685">
    <property type="term" value="C:U1 snRNP"/>
    <property type="evidence" value="ECO:0007669"/>
    <property type="project" value="TreeGrafter"/>
</dbReference>
<dbReference type="GO" id="GO:0030619">
    <property type="term" value="F:U1 snRNA binding"/>
    <property type="evidence" value="ECO:0007669"/>
    <property type="project" value="TreeGrafter"/>
</dbReference>
<dbReference type="GO" id="GO:0071011">
    <property type="term" value="C:precatalytic spliceosome"/>
    <property type="evidence" value="ECO:0007669"/>
    <property type="project" value="TreeGrafter"/>
</dbReference>
<keyword evidence="6" id="KW-1185">Reference proteome</keyword>
<comment type="subcellular location">
    <subcellularLocation>
        <location evidence="1">Nucleus</location>
    </subcellularLocation>
</comment>
<sequence>MAKLLSRQLFVTRLSFYTTNQELKKLFSRFGSVTEAKLVIDEKTQRPKGFGFVTFKSEDEARNALKAMNGRIINGRLIFVEMAQTAPPGE</sequence>
<dbReference type="GO" id="GO:0000398">
    <property type="term" value="P:mRNA splicing, via spliceosome"/>
    <property type="evidence" value="ECO:0007669"/>
    <property type="project" value="TreeGrafter"/>
</dbReference>
<dbReference type="Proteomes" id="UP000077755">
    <property type="component" value="Chromosome 2"/>
</dbReference>
<dbReference type="InterPro" id="IPR012677">
    <property type="entry name" value="Nucleotide-bd_a/b_plait_sf"/>
</dbReference>
<dbReference type="InterPro" id="IPR051183">
    <property type="entry name" value="U1_U11-U12_snRNP_70-35kDa"/>
</dbReference>
<dbReference type="AlphaFoldDB" id="A0AAF1ALX3"/>
<proteinExistence type="predicted"/>
<reference evidence="5" key="2">
    <citation type="submission" date="2022-03" db="EMBL/GenBank/DDBJ databases">
        <title>Draft title - Genomic analysis of global carrot germplasm unveils the trajectory of domestication and the origin of high carotenoid orange carrot.</title>
        <authorList>
            <person name="Iorizzo M."/>
            <person name="Ellison S."/>
            <person name="Senalik D."/>
            <person name="Macko-Podgorni A."/>
            <person name="Grzebelus D."/>
            <person name="Bostan H."/>
            <person name="Rolling W."/>
            <person name="Curaba J."/>
            <person name="Simon P."/>
        </authorList>
    </citation>
    <scope>NUCLEOTIDE SEQUENCE</scope>
    <source>
        <tissue evidence="5">Leaf</tissue>
    </source>
</reference>
<dbReference type="InterPro" id="IPR000504">
    <property type="entry name" value="RRM_dom"/>
</dbReference>
<dbReference type="InterPro" id="IPR035979">
    <property type="entry name" value="RBD_domain_sf"/>
</dbReference>
<dbReference type="PROSITE" id="PS50102">
    <property type="entry name" value="RRM"/>
    <property type="match status" value="1"/>
</dbReference>
<evidence type="ECO:0000256" key="2">
    <source>
        <dbReference type="ARBA" id="ARBA00023242"/>
    </source>
</evidence>
<evidence type="ECO:0000259" key="4">
    <source>
        <dbReference type="PROSITE" id="PS50102"/>
    </source>
</evidence>
<name>A0AAF1ALX3_DAUCS</name>